<evidence type="ECO:0000313" key="1">
    <source>
        <dbReference type="EMBL" id="AEV30971.1"/>
    </source>
</evidence>
<accession>G8QQP1</accession>
<dbReference type="EMBL" id="CP003155">
    <property type="protein sequence ID" value="AEV30971.1"/>
    <property type="molecule type" value="Genomic_DNA"/>
</dbReference>
<keyword evidence="2" id="KW-1185">Reference proteome</keyword>
<dbReference type="RefSeq" id="WP_014271810.1">
    <property type="nucleotide sequence ID" value="NC_016633.1"/>
</dbReference>
<organism evidence="1 2">
    <name type="scientific">Sphaerochaeta pleomorpha (strain ATCC BAA-1885 / DSM 22778 / Grapes)</name>
    <dbReference type="NCBI Taxonomy" id="158190"/>
    <lineage>
        <taxon>Bacteria</taxon>
        <taxon>Pseudomonadati</taxon>
        <taxon>Spirochaetota</taxon>
        <taxon>Spirochaetia</taxon>
        <taxon>Spirochaetales</taxon>
        <taxon>Sphaerochaetaceae</taxon>
        <taxon>Sphaerochaeta</taxon>
    </lineage>
</organism>
<proteinExistence type="predicted"/>
<dbReference type="STRING" id="158190.SpiGrapes_3226"/>
<dbReference type="eggNOG" id="ENOG5033FN4">
    <property type="taxonomic scope" value="Bacteria"/>
</dbReference>
<reference evidence="1 2" key="1">
    <citation type="submission" date="2011-11" db="EMBL/GenBank/DDBJ databases">
        <title>Complete sequence of Spirochaeta sp. grapes.</title>
        <authorList>
            <consortium name="US DOE Joint Genome Institute"/>
            <person name="Lucas S."/>
            <person name="Han J."/>
            <person name="Lapidus A."/>
            <person name="Cheng J.-F."/>
            <person name="Goodwin L."/>
            <person name="Pitluck S."/>
            <person name="Peters L."/>
            <person name="Ovchinnikova G."/>
            <person name="Munk A.C."/>
            <person name="Detter J.C."/>
            <person name="Han C."/>
            <person name="Tapia R."/>
            <person name="Land M."/>
            <person name="Hauser L."/>
            <person name="Kyrpides N."/>
            <person name="Ivanova N."/>
            <person name="Pagani I."/>
            <person name="Ritalahtilisa K."/>
            <person name="Loeffler F."/>
            <person name="Woyke T."/>
        </authorList>
    </citation>
    <scope>NUCLEOTIDE SEQUENCE [LARGE SCALE GENOMIC DNA]</scope>
    <source>
        <strain evidence="2">ATCC BAA-1885 / DSM 22778 / Grapes</strain>
    </source>
</reference>
<protein>
    <submittedName>
        <fullName evidence="1">Uncharacterized protein</fullName>
    </submittedName>
</protein>
<dbReference type="AlphaFoldDB" id="G8QQP1"/>
<dbReference type="HOGENOM" id="CLU_194677_0_0_12"/>
<dbReference type="KEGG" id="sgp:SpiGrapes_3226"/>
<dbReference type="Proteomes" id="UP000005632">
    <property type="component" value="Chromosome"/>
</dbReference>
<name>G8QQP1_SPHPG</name>
<gene>
    <name evidence="1" type="ordered locus">SpiGrapes_3226</name>
</gene>
<evidence type="ECO:0000313" key="2">
    <source>
        <dbReference type="Proteomes" id="UP000005632"/>
    </source>
</evidence>
<sequence>MSKAHRGSGIRTEVNHGRGVCPVCKRTAVKVLYEATVEGEKAKVCKSCNASLKAAAK</sequence>